<proteinExistence type="predicted"/>
<organism evidence="2 3">
    <name type="scientific">Cordyceps javanica</name>
    <dbReference type="NCBI Taxonomy" id="43265"/>
    <lineage>
        <taxon>Eukaryota</taxon>
        <taxon>Fungi</taxon>
        <taxon>Dikarya</taxon>
        <taxon>Ascomycota</taxon>
        <taxon>Pezizomycotina</taxon>
        <taxon>Sordariomycetes</taxon>
        <taxon>Hypocreomycetidae</taxon>
        <taxon>Hypocreales</taxon>
        <taxon>Cordycipitaceae</taxon>
        <taxon>Cordyceps</taxon>
    </lineage>
</organism>
<keyword evidence="3" id="KW-1185">Reference proteome</keyword>
<feature type="region of interest" description="Disordered" evidence="1">
    <location>
        <begin position="148"/>
        <end position="176"/>
    </location>
</feature>
<reference evidence="2 3" key="1">
    <citation type="journal article" date="2019" name="Appl. Microbiol. Biotechnol.">
        <title>Genome sequence of Isaria javanica and comparative genome analysis insights into family S53 peptidase evolution in fungal entomopathogens.</title>
        <authorList>
            <person name="Lin R."/>
            <person name="Zhang X."/>
            <person name="Xin B."/>
            <person name="Zou M."/>
            <person name="Gao Y."/>
            <person name="Qin F."/>
            <person name="Hu Q."/>
            <person name="Xie B."/>
            <person name="Cheng X."/>
        </authorList>
    </citation>
    <scope>NUCLEOTIDE SEQUENCE [LARGE SCALE GENOMIC DNA]</scope>
    <source>
        <strain evidence="2 3">IJ1G</strain>
    </source>
</reference>
<evidence type="ECO:0000256" key="1">
    <source>
        <dbReference type="SAM" id="MobiDB-lite"/>
    </source>
</evidence>
<evidence type="ECO:0000313" key="3">
    <source>
        <dbReference type="Proteomes" id="UP000315783"/>
    </source>
</evidence>
<protein>
    <submittedName>
        <fullName evidence="2">Uncharacterized protein</fullName>
    </submittedName>
</protein>
<dbReference type="Proteomes" id="UP000315783">
    <property type="component" value="Unassembled WGS sequence"/>
</dbReference>
<feature type="region of interest" description="Disordered" evidence="1">
    <location>
        <begin position="1"/>
        <end position="27"/>
    </location>
</feature>
<evidence type="ECO:0000313" key="2">
    <source>
        <dbReference type="EMBL" id="TQV95830.1"/>
    </source>
</evidence>
<name>A0A545V292_9HYPO</name>
<feature type="compositionally biased region" description="Basic and acidic residues" evidence="1">
    <location>
        <begin position="165"/>
        <end position="176"/>
    </location>
</feature>
<gene>
    <name evidence="2" type="ORF">IF1G_05659</name>
</gene>
<comment type="caution">
    <text evidence="2">The sequence shown here is derived from an EMBL/GenBank/DDBJ whole genome shotgun (WGS) entry which is preliminary data.</text>
</comment>
<dbReference type="AlphaFoldDB" id="A0A545V292"/>
<sequence length="176" mass="19229">MIWIEGNLPEEEGSRRTKHTPVTSRMDTGTEDLSNFGKIPSVGYLSAKLGVSRTFVGYLTSFLHYLAQADIFANSRGRYRKNFTALGWRTGVAACIVSCWKRSCGPLANRGVSLRRTRSCFARSSWLSAANAGTGAGQTLRFGERPGVQSWGRHGAAARSAPDQAGRRESRQAQSL</sequence>
<dbReference type="EMBL" id="SPUK01000007">
    <property type="protein sequence ID" value="TQV95830.1"/>
    <property type="molecule type" value="Genomic_DNA"/>
</dbReference>
<accession>A0A545V292</accession>